<name>A0A1Y1W5F5_9FUNG</name>
<evidence type="ECO:0000256" key="3">
    <source>
        <dbReference type="ARBA" id="ARBA00022692"/>
    </source>
</evidence>
<dbReference type="SUPFAM" id="SSF47661">
    <property type="entry name" value="t-snare proteins"/>
    <property type="match status" value="1"/>
</dbReference>
<dbReference type="GO" id="GO:0006886">
    <property type="term" value="P:intracellular protein transport"/>
    <property type="evidence" value="ECO:0007669"/>
    <property type="project" value="TreeGrafter"/>
</dbReference>
<dbReference type="GO" id="GO:0031201">
    <property type="term" value="C:SNARE complex"/>
    <property type="evidence" value="ECO:0007669"/>
    <property type="project" value="TreeGrafter"/>
</dbReference>
<dbReference type="GeneID" id="63804570"/>
<dbReference type="GO" id="GO:0000149">
    <property type="term" value="F:SNARE binding"/>
    <property type="evidence" value="ECO:0007669"/>
    <property type="project" value="TreeGrafter"/>
</dbReference>
<dbReference type="Gene3D" id="1.20.58.70">
    <property type="match status" value="1"/>
</dbReference>
<evidence type="ECO:0000256" key="6">
    <source>
        <dbReference type="SAM" id="Coils"/>
    </source>
</evidence>
<dbReference type="STRING" id="61395.A0A1Y1W5F5"/>
<keyword evidence="6" id="KW-0175">Coiled coil</keyword>
<evidence type="ECO:0000256" key="5">
    <source>
        <dbReference type="ARBA" id="ARBA00023136"/>
    </source>
</evidence>
<dbReference type="InterPro" id="IPR010989">
    <property type="entry name" value="SNARE"/>
</dbReference>
<keyword evidence="5 7" id="KW-0472">Membrane</keyword>
<evidence type="ECO:0000256" key="7">
    <source>
        <dbReference type="SAM" id="Phobius"/>
    </source>
</evidence>
<dbReference type="AlphaFoldDB" id="A0A1Y1W5F5"/>
<protein>
    <submittedName>
        <fullName evidence="9">t-SNARE</fullName>
    </submittedName>
</protein>
<feature type="coiled-coil region" evidence="6">
    <location>
        <begin position="208"/>
        <end position="252"/>
    </location>
</feature>
<evidence type="ECO:0000256" key="2">
    <source>
        <dbReference type="ARBA" id="ARBA00009063"/>
    </source>
</evidence>
<dbReference type="Pfam" id="PF05739">
    <property type="entry name" value="SNARE"/>
    <property type="match status" value="1"/>
</dbReference>
<sequence length="304" mass="34592">MGRDRFSELQGDVPPTGAYTEGYQMQPSSQFASTGGISDTDFFGMVDSITEQMAEVDKRISDIAQLHEQALNATSEQRHAQVSRDRDQLVADTNAVITDIKRSLQTVDRLLQQSDPSVSKSQHVARASRQQGLAKKFSEQIQRYRQMEHQYSQRNKERLERQYRIARPDATDAEIADAIESDQAGQVFAQSVMQTSRVGEARRVLRDVEERQADIQKIERTIEELAQMFLEVAEMAERQQEMLDTIDNAVEETHGHVEMAKTEVDKAIVFRKKSRKRLWCILALVILIIAIIVVIVVLKVKGVF</sequence>
<dbReference type="GO" id="GO:0012505">
    <property type="term" value="C:endomembrane system"/>
    <property type="evidence" value="ECO:0007669"/>
    <property type="project" value="TreeGrafter"/>
</dbReference>
<dbReference type="PANTHER" id="PTHR19957">
    <property type="entry name" value="SYNTAXIN"/>
    <property type="match status" value="1"/>
</dbReference>
<feature type="domain" description="T-SNARE coiled-coil homology" evidence="8">
    <location>
        <begin position="205"/>
        <end position="267"/>
    </location>
</feature>
<comment type="caution">
    <text evidence="9">The sequence shown here is derived from an EMBL/GenBank/DDBJ whole genome shotgun (WGS) entry which is preliminary data.</text>
</comment>
<dbReference type="SMART" id="SM00397">
    <property type="entry name" value="t_SNARE"/>
    <property type="match status" value="1"/>
</dbReference>
<dbReference type="CDD" id="cd15849">
    <property type="entry name" value="SNARE_Sso1"/>
    <property type="match status" value="1"/>
</dbReference>
<dbReference type="GO" id="GO:0005484">
    <property type="term" value="F:SNAP receptor activity"/>
    <property type="evidence" value="ECO:0007669"/>
    <property type="project" value="TreeGrafter"/>
</dbReference>
<dbReference type="EMBL" id="MCFD01000009">
    <property type="protein sequence ID" value="ORX68632.1"/>
    <property type="molecule type" value="Genomic_DNA"/>
</dbReference>
<evidence type="ECO:0000256" key="1">
    <source>
        <dbReference type="ARBA" id="ARBA00004211"/>
    </source>
</evidence>
<reference evidence="9 10" key="1">
    <citation type="submission" date="2016-07" db="EMBL/GenBank/DDBJ databases">
        <title>Pervasive Adenine N6-methylation of Active Genes in Fungi.</title>
        <authorList>
            <consortium name="DOE Joint Genome Institute"/>
            <person name="Mondo S.J."/>
            <person name="Dannebaum R.O."/>
            <person name="Kuo R.C."/>
            <person name="Labutti K."/>
            <person name="Haridas S."/>
            <person name="Kuo A."/>
            <person name="Salamov A."/>
            <person name="Ahrendt S.R."/>
            <person name="Lipzen A."/>
            <person name="Sullivan W."/>
            <person name="Andreopoulos W.B."/>
            <person name="Clum A."/>
            <person name="Lindquist E."/>
            <person name="Daum C."/>
            <person name="Ramamoorthy G.K."/>
            <person name="Gryganskyi A."/>
            <person name="Culley D."/>
            <person name="Magnuson J.K."/>
            <person name="James T.Y."/>
            <person name="O'Malley M.A."/>
            <person name="Stajich J.E."/>
            <person name="Spatafora J.W."/>
            <person name="Visel A."/>
            <person name="Grigoriev I.V."/>
        </authorList>
    </citation>
    <scope>NUCLEOTIDE SEQUENCE [LARGE SCALE GENOMIC DNA]</scope>
    <source>
        <strain evidence="9 10">ATCC 12442</strain>
    </source>
</reference>
<comment type="subcellular location">
    <subcellularLocation>
        <location evidence="1">Membrane</location>
        <topology evidence="1">Single-pass type IV membrane protein</topology>
    </subcellularLocation>
</comment>
<dbReference type="InterPro" id="IPR000727">
    <property type="entry name" value="T_SNARE_dom"/>
</dbReference>
<dbReference type="Proteomes" id="UP000193922">
    <property type="component" value="Unassembled WGS sequence"/>
</dbReference>
<evidence type="ECO:0000256" key="4">
    <source>
        <dbReference type="ARBA" id="ARBA00022989"/>
    </source>
</evidence>
<dbReference type="GO" id="GO:0006887">
    <property type="term" value="P:exocytosis"/>
    <property type="evidence" value="ECO:0007669"/>
    <property type="project" value="TreeGrafter"/>
</dbReference>
<dbReference type="InterPro" id="IPR045242">
    <property type="entry name" value="Syntaxin"/>
</dbReference>
<accession>A0A1Y1W5F5</accession>
<keyword evidence="3 7" id="KW-0812">Transmembrane</keyword>
<dbReference type="SMART" id="SM00503">
    <property type="entry name" value="SynN"/>
    <property type="match status" value="1"/>
</dbReference>
<organism evidence="9 10">
    <name type="scientific">Linderina pennispora</name>
    <dbReference type="NCBI Taxonomy" id="61395"/>
    <lineage>
        <taxon>Eukaryota</taxon>
        <taxon>Fungi</taxon>
        <taxon>Fungi incertae sedis</taxon>
        <taxon>Zoopagomycota</taxon>
        <taxon>Kickxellomycotina</taxon>
        <taxon>Kickxellomycetes</taxon>
        <taxon>Kickxellales</taxon>
        <taxon>Kickxellaceae</taxon>
        <taxon>Linderina</taxon>
    </lineage>
</organism>
<keyword evidence="4 7" id="KW-1133">Transmembrane helix</keyword>
<dbReference type="OrthoDB" id="10255013at2759"/>
<keyword evidence="10" id="KW-1185">Reference proteome</keyword>
<comment type="similarity">
    <text evidence="2">Belongs to the syntaxin family.</text>
</comment>
<dbReference type="GO" id="GO:0006906">
    <property type="term" value="P:vesicle fusion"/>
    <property type="evidence" value="ECO:0007669"/>
    <property type="project" value="TreeGrafter"/>
</dbReference>
<evidence type="ECO:0000259" key="8">
    <source>
        <dbReference type="PROSITE" id="PS50192"/>
    </source>
</evidence>
<gene>
    <name evidence="9" type="ORF">DL89DRAFT_268424</name>
</gene>
<proteinExistence type="inferred from homology"/>
<dbReference type="Pfam" id="PF00804">
    <property type="entry name" value="Syntaxin"/>
    <property type="match status" value="1"/>
</dbReference>
<evidence type="ECO:0000313" key="10">
    <source>
        <dbReference type="Proteomes" id="UP000193922"/>
    </source>
</evidence>
<evidence type="ECO:0000313" key="9">
    <source>
        <dbReference type="EMBL" id="ORX68632.1"/>
    </source>
</evidence>
<feature type="transmembrane region" description="Helical" evidence="7">
    <location>
        <begin position="278"/>
        <end position="298"/>
    </location>
</feature>
<dbReference type="RefSeq" id="XP_040742414.1">
    <property type="nucleotide sequence ID" value="XM_040887922.1"/>
</dbReference>
<dbReference type="GO" id="GO:0048278">
    <property type="term" value="P:vesicle docking"/>
    <property type="evidence" value="ECO:0007669"/>
    <property type="project" value="TreeGrafter"/>
</dbReference>
<dbReference type="InterPro" id="IPR006011">
    <property type="entry name" value="Syntaxin_N"/>
</dbReference>
<dbReference type="PROSITE" id="PS50192">
    <property type="entry name" value="T_SNARE"/>
    <property type="match status" value="1"/>
</dbReference>
<dbReference type="PANTHER" id="PTHR19957:SF307">
    <property type="entry name" value="PROTEIN SSO1-RELATED"/>
    <property type="match status" value="1"/>
</dbReference>
<dbReference type="GO" id="GO:0005886">
    <property type="term" value="C:plasma membrane"/>
    <property type="evidence" value="ECO:0007669"/>
    <property type="project" value="TreeGrafter"/>
</dbReference>